<dbReference type="SUPFAM" id="SSF51735">
    <property type="entry name" value="NAD(P)-binding Rossmann-fold domains"/>
    <property type="match status" value="1"/>
</dbReference>
<comment type="caution">
    <text evidence="3">The sequence shown here is derived from an EMBL/GenBank/DDBJ whole genome shotgun (WGS) entry which is preliminary data.</text>
</comment>
<dbReference type="InterPro" id="IPR036291">
    <property type="entry name" value="NAD(P)-bd_dom_sf"/>
</dbReference>
<sequence length="245" mass="25538">MIEDSMTTHPTRVALITGASRGIGAAVAVELGRRGVQCVLVARTQGGLEETDDAIRAAGGPAATLLPLDLQKKAADIDMLGPSIVARFGRLDILVHAAGALPKLTPVAHIEPRDMDESIAVNMAAAWRLIRTCDPPLRAAEAGRAVMLTDAAAGEPQPYWGLYAAAKAGMEYLVRSWATETAATPLRVNLLDPGPVATRLRGRAFPGQEPGELAAAADVAPAIAALCDPAETRHGALIRAQANTH</sequence>
<gene>
    <name evidence="3" type="ORF">GXW78_13390</name>
</gene>
<dbReference type="InterPro" id="IPR020904">
    <property type="entry name" value="Sc_DH/Rdtase_CS"/>
</dbReference>
<name>A0ABS5EI15_9PROT</name>
<keyword evidence="2" id="KW-0560">Oxidoreductase</keyword>
<evidence type="ECO:0000313" key="3">
    <source>
        <dbReference type="EMBL" id="MBR0650664.1"/>
    </source>
</evidence>
<dbReference type="PRINTS" id="PR00081">
    <property type="entry name" value="GDHRDH"/>
</dbReference>
<dbReference type="InterPro" id="IPR002347">
    <property type="entry name" value="SDR_fam"/>
</dbReference>
<dbReference type="PANTHER" id="PTHR43639:SF1">
    <property type="entry name" value="SHORT-CHAIN DEHYDROGENASE_REDUCTASE FAMILY PROTEIN"/>
    <property type="match status" value="1"/>
</dbReference>
<dbReference type="CDD" id="cd05233">
    <property type="entry name" value="SDR_c"/>
    <property type="match status" value="1"/>
</dbReference>
<evidence type="ECO:0000313" key="4">
    <source>
        <dbReference type="Proteomes" id="UP000698752"/>
    </source>
</evidence>
<dbReference type="PROSITE" id="PS00061">
    <property type="entry name" value="ADH_SHORT"/>
    <property type="match status" value="1"/>
</dbReference>
<keyword evidence="4" id="KW-1185">Reference proteome</keyword>
<evidence type="ECO:0000256" key="2">
    <source>
        <dbReference type="ARBA" id="ARBA00023002"/>
    </source>
</evidence>
<proteinExistence type="inferred from homology"/>
<organism evidence="3 4">
    <name type="scientific">Neoroseomonas terrae</name>
    <dbReference type="NCBI Taxonomy" id="424799"/>
    <lineage>
        <taxon>Bacteria</taxon>
        <taxon>Pseudomonadati</taxon>
        <taxon>Pseudomonadota</taxon>
        <taxon>Alphaproteobacteria</taxon>
        <taxon>Acetobacterales</taxon>
        <taxon>Acetobacteraceae</taxon>
        <taxon>Neoroseomonas</taxon>
    </lineage>
</organism>
<accession>A0ABS5EI15</accession>
<dbReference type="Gene3D" id="3.40.50.720">
    <property type="entry name" value="NAD(P)-binding Rossmann-like Domain"/>
    <property type="match status" value="1"/>
</dbReference>
<evidence type="ECO:0000256" key="1">
    <source>
        <dbReference type="ARBA" id="ARBA00006484"/>
    </source>
</evidence>
<comment type="similarity">
    <text evidence="1">Belongs to the short-chain dehydrogenases/reductases (SDR) family.</text>
</comment>
<dbReference type="PANTHER" id="PTHR43639">
    <property type="entry name" value="OXIDOREDUCTASE, SHORT-CHAIN DEHYDROGENASE/REDUCTASE FAMILY (AFU_ORTHOLOGUE AFUA_5G02870)"/>
    <property type="match status" value="1"/>
</dbReference>
<protein>
    <submittedName>
        <fullName evidence="3">SDR family oxidoreductase</fullName>
    </submittedName>
</protein>
<dbReference type="Proteomes" id="UP000698752">
    <property type="component" value="Unassembled WGS sequence"/>
</dbReference>
<reference evidence="4" key="1">
    <citation type="journal article" date="2021" name="Syst. Appl. Microbiol.">
        <title>Roseomonas hellenica sp. nov., isolated from roots of wild-growing Alkanna tinctoria.</title>
        <authorList>
            <person name="Rat A."/>
            <person name="Naranjo H.D."/>
            <person name="Lebbe L."/>
            <person name="Cnockaert M."/>
            <person name="Krigas N."/>
            <person name="Grigoriadou K."/>
            <person name="Maloupa E."/>
            <person name="Willems A."/>
        </authorList>
    </citation>
    <scope>NUCLEOTIDE SEQUENCE [LARGE SCALE GENOMIC DNA]</scope>
    <source>
        <strain evidence="4">LMG 31159</strain>
    </source>
</reference>
<dbReference type="Pfam" id="PF00106">
    <property type="entry name" value="adh_short"/>
    <property type="match status" value="1"/>
</dbReference>
<dbReference type="EMBL" id="JAAEDI010000013">
    <property type="protein sequence ID" value="MBR0650664.1"/>
    <property type="molecule type" value="Genomic_DNA"/>
</dbReference>